<dbReference type="SUPFAM" id="SSF47413">
    <property type="entry name" value="lambda repressor-like DNA-binding domains"/>
    <property type="match status" value="1"/>
</dbReference>
<protein>
    <submittedName>
        <fullName evidence="3">Helix-turn-helix transcriptional regulator</fullName>
    </submittedName>
</protein>
<dbReference type="EMBL" id="VDFM01000007">
    <property type="protein sequence ID" value="MQS52697.1"/>
    <property type="molecule type" value="Genomic_DNA"/>
</dbReference>
<organism evidence="3 4">
    <name type="scientific">Companilactobacillus mishanensis</name>
    <dbReference type="NCBI Taxonomy" id="2486008"/>
    <lineage>
        <taxon>Bacteria</taxon>
        <taxon>Bacillati</taxon>
        <taxon>Bacillota</taxon>
        <taxon>Bacilli</taxon>
        <taxon>Lactobacillales</taxon>
        <taxon>Lactobacillaceae</taxon>
        <taxon>Companilactobacillus</taxon>
    </lineage>
</organism>
<dbReference type="CDD" id="cd00093">
    <property type="entry name" value="HTH_XRE"/>
    <property type="match status" value="1"/>
</dbReference>
<dbReference type="SMART" id="SM00530">
    <property type="entry name" value="HTH_XRE"/>
    <property type="match status" value="1"/>
</dbReference>
<sequence>MTRSYEYNLDRKRYDVQSSKTQNNHARMQVAGAIRSLRSNLGMSQEEFASMLGRSRDTIVSAENGSESIPVGLLGEIAYYTNKKLIVEFK</sequence>
<evidence type="ECO:0000313" key="3">
    <source>
        <dbReference type="EMBL" id="MQS52697.1"/>
    </source>
</evidence>
<dbReference type="Gene3D" id="1.10.260.40">
    <property type="entry name" value="lambda repressor-like DNA-binding domains"/>
    <property type="match status" value="1"/>
</dbReference>
<evidence type="ECO:0000313" key="2">
    <source>
        <dbReference type="EMBL" id="MQS45208.1"/>
    </source>
</evidence>
<dbReference type="RefSeq" id="WP_125705716.1">
    <property type="nucleotide sequence ID" value="NZ_JBHTOO010000026.1"/>
</dbReference>
<evidence type="ECO:0000313" key="5">
    <source>
        <dbReference type="Proteomes" id="UP000436655"/>
    </source>
</evidence>
<comment type="caution">
    <text evidence="3">The sequence shown here is derived from an EMBL/GenBank/DDBJ whole genome shotgun (WGS) entry which is preliminary data.</text>
</comment>
<name>A0A5P0ZJ66_9LACO</name>
<keyword evidence="5" id="KW-1185">Reference proteome</keyword>
<dbReference type="Proteomes" id="UP000436655">
    <property type="component" value="Unassembled WGS sequence"/>
</dbReference>
<dbReference type="Pfam" id="PF01381">
    <property type="entry name" value="HTH_3"/>
    <property type="match status" value="1"/>
</dbReference>
<dbReference type="PROSITE" id="PS50943">
    <property type="entry name" value="HTH_CROC1"/>
    <property type="match status" value="1"/>
</dbReference>
<dbReference type="Proteomes" id="UP000380386">
    <property type="component" value="Unassembled WGS sequence"/>
</dbReference>
<dbReference type="OrthoDB" id="2322940at2"/>
<evidence type="ECO:0000259" key="1">
    <source>
        <dbReference type="PROSITE" id="PS50943"/>
    </source>
</evidence>
<dbReference type="GO" id="GO:0003677">
    <property type="term" value="F:DNA binding"/>
    <property type="evidence" value="ECO:0007669"/>
    <property type="project" value="InterPro"/>
</dbReference>
<proteinExistence type="predicted"/>
<dbReference type="InterPro" id="IPR010982">
    <property type="entry name" value="Lambda_DNA-bd_dom_sf"/>
</dbReference>
<dbReference type="EMBL" id="VDFN01000005">
    <property type="protein sequence ID" value="MQS45208.1"/>
    <property type="molecule type" value="Genomic_DNA"/>
</dbReference>
<gene>
    <name evidence="3" type="ORF">FHL02_06645</name>
    <name evidence="2" type="ORF">FHL03_06900</name>
</gene>
<reference evidence="4 5" key="1">
    <citation type="journal article" date="2019" name="Syst. Appl. Microbiol.">
        <title>Polyphasic characterization of two novel Lactobacillus spp. isolated from blown salami packages: Description of Lactobacillus halodurans sp. nov. and Lactobacillus salsicarnum sp. nov.</title>
        <authorList>
            <person name="Schuster J.A."/>
            <person name="Klingl A."/>
            <person name="Vogel R.F."/>
            <person name="Ehrmann M.A."/>
        </authorList>
    </citation>
    <scope>NUCLEOTIDE SEQUENCE [LARGE SCALE GENOMIC DNA]</scope>
    <source>
        <strain evidence="2 5">TMW 1.2098</strain>
        <strain evidence="3 4">TMW 1.2118</strain>
    </source>
</reference>
<reference evidence="2" key="2">
    <citation type="submission" date="2019-05" db="EMBL/GenBank/DDBJ databases">
        <authorList>
            <person name="Schuster J.A."/>
            <person name="Ehrmann M.A."/>
        </authorList>
    </citation>
    <scope>NUCLEOTIDE SEQUENCE</scope>
    <source>
        <strain evidence="2">TMW 1.2098</strain>
    </source>
</reference>
<feature type="domain" description="HTH cro/C1-type" evidence="1">
    <location>
        <begin position="34"/>
        <end position="89"/>
    </location>
</feature>
<evidence type="ECO:0000313" key="4">
    <source>
        <dbReference type="Proteomes" id="UP000380386"/>
    </source>
</evidence>
<dbReference type="AlphaFoldDB" id="A0A5P0ZJ66"/>
<dbReference type="InterPro" id="IPR001387">
    <property type="entry name" value="Cro/C1-type_HTH"/>
</dbReference>
<accession>A0A5P0ZJ66</accession>